<name>A0ABN6EYR0_9BACT</name>
<evidence type="ECO:0000313" key="4">
    <source>
        <dbReference type="Proteomes" id="UP001320148"/>
    </source>
</evidence>
<dbReference type="Pfam" id="PF13304">
    <property type="entry name" value="AAA_21"/>
    <property type="match status" value="1"/>
</dbReference>
<dbReference type="InterPro" id="IPR027417">
    <property type="entry name" value="P-loop_NTPase"/>
</dbReference>
<dbReference type="InterPro" id="IPR051396">
    <property type="entry name" value="Bact_Antivir_Def_Nuclease"/>
</dbReference>
<protein>
    <submittedName>
        <fullName evidence="3">Uncharacterized protein</fullName>
    </submittedName>
</protein>
<accession>A0ABN6EYR0</accession>
<keyword evidence="4" id="KW-1185">Reference proteome</keyword>
<dbReference type="EMBL" id="AP024488">
    <property type="protein sequence ID" value="BCS94751.1"/>
    <property type="molecule type" value="Genomic_DNA"/>
</dbReference>
<evidence type="ECO:0000259" key="2">
    <source>
        <dbReference type="Pfam" id="PF20469"/>
    </source>
</evidence>
<feature type="domain" description="OLD protein-like TOPRIM" evidence="2">
    <location>
        <begin position="362"/>
        <end position="427"/>
    </location>
</feature>
<proteinExistence type="predicted"/>
<dbReference type="Pfam" id="PF20469">
    <property type="entry name" value="OLD-like_TOPRIM"/>
    <property type="match status" value="1"/>
</dbReference>
<dbReference type="Gene3D" id="3.40.50.300">
    <property type="entry name" value="P-loop containing nucleotide triphosphate hydrolases"/>
    <property type="match status" value="1"/>
</dbReference>
<gene>
    <name evidence="3" type="ORF">DSLASN_03830</name>
</gene>
<organism evidence="3 4">
    <name type="scientific">Desulfoluna limicola</name>
    <dbReference type="NCBI Taxonomy" id="2810562"/>
    <lineage>
        <taxon>Bacteria</taxon>
        <taxon>Pseudomonadati</taxon>
        <taxon>Thermodesulfobacteriota</taxon>
        <taxon>Desulfobacteria</taxon>
        <taxon>Desulfobacterales</taxon>
        <taxon>Desulfolunaceae</taxon>
        <taxon>Desulfoluna</taxon>
    </lineage>
</organism>
<sequence length="576" mass="67518">MKITEISIKKFRSIDKAEININNINAIVGENNSGKSSLLRALNAFFNFEDEKSNFYYEIHRYIPRSIPKIAITFSDLPDDPELQQYINNEQLNVEITFNPRNQKRTFKYKSNGGYQNCEKNIINIIKRHISYIFIPPNRDGKQLIDTENNILRLLLEAYLDGATQNRDNYSAKFQLAAKFLESNALSKIAIQAKKEYALNNQFDFEIKLKESLTYKDYLSNMSISIEEHGLVHSLIECGSGVQSLTIIALYSLLGKLKNENIVIGLEEPETNLHPQAQREIIFAFNKLVKEQKILQFFFTTHSSELIDQVDHSQVTLYRKHADTKRGFKSSVSKVPHDFFEKYNLNEFKYYQFHRYRNSEFFFSKFIVIVESKNEIEVIKTLLKKSDISLELSGISFFNLSGIDNIRYPIFLLEELKIPYLLIVDKDFFVPYIGDKLEDSRSDDGFPKYRYEYKNVDIISKLITSSIKRDELLNLLRTNYTRASELLEQYNIISMRYCLEMDLVATSKGKEQYYDILNIPETNRCTKTILVDNHKSSKKIRNILKITQETELRNLPFSYRRIRSYLIQKCKELQNA</sequence>
<dbReference type="InterPro" id="IPR034139">
    <property type="entry name" value="TOPRIM_OLD"/>
</dbReference>
<reference evidence="3 4" key="1">
    <citation type="submission" date="2021-02" db="EMBL/GenBank/DDBJ databases">
        <title>Complete genome of Desulfoluna sp. strain ASN36.</title>
        <authorList>
            <person name="Takahashi A."/>
            <person name="Kojima H."/>
            <person name="Fukui M."/>
        </authorList>
    </citation>
    <scope>NUCLEOTIDE SEQUENCE [LARGE SCALE GENOMIC DNA]</scope>
    <source>
        <strain evidence="3 4">ASN36</strain>
    </source>
</reference>
<dbReference type="PANTHER" id="PTHR43581">
    <property type="entry name" value="ATP/GTP PHOSPHATASE"/>
    <property type="match status" value="1"/>
</dbReference>
<dbReference type="Proteomes" id="UP001320148">
    <property type="component" value="Chromosome"/>
</dbReference>
<evidence type="ECO:0000313" key="3">
    <source>
        <dbReference type="EMBL" id="BCS94751.1"/>
    </source>
</evidence>
<dbReference type="RefSeq" id="WP_236891049.1">
    <property type="nucleotide sequence ID" value="NZ_AP024488.1"/>
</dbReference>
<dbReference type="InterPro" id="IPR003959">
    <property type="entry name" value="ATPase_AAA_core"/>
</dbReference>
<dbReference type="SUPFAM" id="SSF52540">
    <property type="entry name" value="P-loop containing nucleoside triphosphate hydrolases"/>
    <property type="match status" value="1"/>
</dbReference>
<evidence type="ECO:0000259" key="1">
    <source>
        <dbReference type="Pfam" id="PF13304"/>
    </source>
</evidence>
<dbReference type="PANTHER" id="PTHR43581:SF4">
    <property type="entry name" value="ATP_GTP PHOSPHATASE"/>
    <property type="match status" value="1"/>
</dbReference>
<feature type="domain" description="ATPase AAA-type core" evidence="1">
    <location>
        <begin position="24"/>
        <end position="308"/>
    </location>
</feature>